<sequence>MQFCDNAFGHGNLCVSRADVQPGPGQYYESDYLAMARPGLFQKAGGQKQLQEIDAAEAIHNG</sequence>
<dbReference type="EMBL" id="BARS01050499">
    <property type="protein sequence ID" value="GAG48993.1"/>
    <property type="molecule type" value="Genomic_DNA"/>
</dbReference>
<gene>
    <name evidence="1" type="ORF">S01H1_75379</name>
</gene>
<name>X0YKC4_9ZZZZ</name>
<accession>X0YKC4</accession>
<evidence type="ECO:0000313" key="1">
    <source>
        <dbReference type="EMBL" id="GAG48993.1"/>
    </source>
</evidence>
<comment type="caution">
    <text evidence="1">The sequence shown here is derived from an EMBL/GenBank/DDBJ whole genome shotgun (WGS) entry which is preliminary data.</text>
</comment>
<reference evidence="1" key="1">
    <citation type="journal article" date="2014" name="Front. Microbiol.">
        <title>High frequency of phylogenetically diverse reductive dehalogenase-homologous genes in deep subseafloor sedimentary metagenomes.</title>
        <authorList>
            <person name="Kawai M."/>
            <person name="Futagami T."/>
            <person name="Toyoda A."/>
            <person name="Takaki Y."/>
            <person name="Nishi S."/>
            <person name="Hori S."/>
            <person name="Arai W."/>
            <person name="Tsubouchi T."/>
            <person name="Morono Y."/>
            <person name="Uchiyama I."/>
            <person name="Ito T."/>
            <person name="Fujiyama A."/>
            <person name="Inagaki F."/>
            <person name="Takami H."/>
        </authorList>
    </citation>
    <scope>NUCLEOTIDE SEQUENCE</scope>
    <source>
        <strain evidence="1">Expedition CK06-06</strain>
    </source>
</reference>
<organism evidence="1">
    <name type="scientific">marine sediment metagenome</name>
    <dbReference type="NCBI Taxonomy" id="412755"/>
    <lineage>
        <taxon>unclassified sequences</taxon>
        <taxon>metagenomes</taxon>
        <taxon>ecological metagenomes</taxon>
    </lineage>
</organism>
<proteinExistence type="predicted"/>
<protein>
    <submittedName>
        <fullName evidence="1">Uncharacterized protein</fullName>
    </submittedName>
</protein>
<dbReference type="AlphaFoldDB" id="X0YKC4"/>